<keyword evidence="2" id="KW-0547">Nucleotide-binding</keyword>
<accession>A0A9D9HUS6</accession>
<dbReference type="InterPro" id="IPR027417">
    <property type="entry name" value="P-loop_NTPase"/>
</dbReference>
<evidence type="ECO:0000313" key="3">
    <source>
        <dbReference type="Proteomes" id="UP000823641"/>
    </source>
</evidence>
<evidence type="ECO:0000259" key="1">
    <source>
        <dbReference type="Pfam" id="PF01637"/>
    </source>
</evidence>
<dbReference type="EMBL" id="JADIMG010000084">
    <property type="protein sequence ID" value="MBO8460395.1"/>
    <property type="molecule type" value="Genomic_DNA"/>
</dbReference>
<proteinExistence type="predicted"/>
<dbReference type="Proteomes" id="UP000823641">
    <property type="component" value="Unassembled WGS sequence"/>
</dbReference>
<organism evidence="2 3">
    <name type="scientific">Candidatus Gallipaludibacter merdavium</name>
    <dbReference type="NCBI Taxonomy" id="2840839"/>
    <lineage>
        <taxon>Bacteria</taxon>
        <taxon>Pseudomonadati</taxon>
        <taxon>Bacteroidota</taxon>
        <taxon>Bacteroidia</taxon>
        <taxon>Bacteroidales</taxon>
        <taxon>Candidatus Gallipaludibacter</taxon>
    </lineage>
</organism>
<sequence length="399" mass="45856">MAKTINPFVVTGKIAPEYFCDRVSESARLIKSITNGNNMVIISPRRMGKTGLIQFCYDKPEINKAYYTFFIDILHTSSLREFTYLLGREIYETLLPRSRKMATLFIQTIKSISGKFGFDPITQLPTFNVELGDIERPEYTLDEIFQYLAHADKPCIVAIDEFQQIAKYPENNIEALLRTHIRRLDNSHFIFAGSERHMMQEMFVSSARPFYHSADMLELKAIPAEIYVPFVVRHFKQRNRTIAESDVEKVYALFQGHTYYIQKTFNESFADTPEGDECTLETIQTAIDNMIASNDTIFREILSNIPEKQKELLYAIAKDGEAERITSSEFIRRHSLTSASSVQSAAKKLLEKDLITEINKVFSVTDRLFAMWINKLYGSRGIVFRGRMGLCEGVVKRGT</sequence>
<feature type="domain" description="ATPase" evidence="1">
    <location>
        <begin position="19"/>
        <end position="263"/>
    </location>
</feature>
<dbReference type="SUPFAM" id="SSF52540">
    <property type="entry name" value="P-loop containing nucleoside triphosphate hydrolases"/>
    <property type="match status" value="1"/>
</dbReference>
<evidence type="ECO:0000313" key="2">
    <source>
        <dbReference type="EMBL" id="MBO8460395.1"/>
    </source>
</evidence>
<dbReference type="Pfam" id="PF01637">
    <property type="entry name" value="ATPase_2"/>
    <property type="match status" value="1"/>
</dbReference>
<reference evidence="2" key="2">
    <citation type="journal article" date="2021" name="PeerJ">
        <title>Extensive microbial diversity within the chicken gut microbiome revealed by metagenomics and culture.</title>
        <authorList>
            <person name="Gilroy R."/>
            <person name="Ravi A."/>
            <person name="Getino M."/>
            <person name="Pursley I."/>
            <person name="Horton D.L."/>
            <person name="Alikhan N.F."/>
            <person name="Baker D."/>
            <person name="Gharbi K."/>
            <person name="Hall N."/>
            <person name="Watson M."/>
            <person name="Adriaenssens E.M."/>
            <person name="Foster-Nyarko E."/>
            <person name="Jarju S."/>
            <person name="Secka A."/>
            <person name="Antonio M."/>
            <person name="Oren A."/>
            <person name="Chaudhuri R.R."/>
            <person name="La Ragione R."/>
            <person name="Hildebrand F."/>
            <person name="Pallen M.J."/>
        </authorList>
    </citation>
    <scope>NUCLEOTIDE SEQUENCE</scope>
    <source>
        <strain evidence="2">G3-3990</strain>
    </source>
</reference>
<keyword evidence="2" id="KW-0067">ATP-binding</keyword>
<gene>
    <name evidence="2" type="ORF">IAA73_08705</name>
</gene>
<reference evidence="2" key="1">
    <citation type="submission" date="2020-10" db="EMBL/GenBank/DDBJ databases">
        <authorList>
            <person name="Gilroy R."/>
        </authorList>
    </citation>
    <scope>NUCLEOTIDE SEQUENCE</scope>
    <source>
        <strain evidence="2">G3-3990</strain>
    </source>
</reference>
<dbReference type="InterPro" id="IPR011579">
    <property type="entry name" value="ATPase_dom"/>
</dbReference>
<dbReference type="Gene3D" id="3.40.50.300">
    <property type="entry name" value="P-loop containing nucleotide triphosphate hydrolases"/>
    <property type="match status" value="1"/>
</dbReference>
<name>A0A9D9HUS6_9BACT</name>
<dbReference type="GO" id="GO:0005524">
    <property type="term" value="F:ATP binding"/>
    <property type="evidence" value="ECO:0007669"/>
    <property type="project" value="UniProtKB-KW"/>
</dbReference>
<comment type="caution">
    <text evidence="2">The sequence shown here is derived from an EMBL/GenBank/DDBJ whole genome shotgun (WGS) entry which is preliminary data.</text>
</comment>
<protein>
    <submittedName>
        <fullName evidence="2">ATP-binding protein</fullName>
    </submittedName>
</protein>
<dbReference type="AlphaFoldDB" id="A0A9D9HUS6"/>
<dbReference type="PANTHER" id="PTHR34301:SF8">
    <property type="entry name" value="ATPASE DOMAIN-CONTAINING PROTEIN"/>
    <property type="match status" value="1"/>
</dbReference>
<dbReference type="PANTHER" id="PTHR34301">
    <property type="entry name" value="DNA-BINDING PROTEIN-RELATED"/>
    <property type="match status" value="1"/>
</dbReference>